<evidence type="ECO:0000256" key="1">
    <source>
        <dbReference type="ARBA" id="ARBA00022485"/>
    </source>
</evidence>
<dbReference type="PROSITE" id="PS00198">
    <property type="entry name" value="4FE4S_FER_1"/>
    <property type="match status" value="2"/>
</dbReference>
<evidence type="ECO:0000256" key="3">
    <source>
        <dbReference type="ARBA" id="ARBA00023004"/>
    </source>
</evidence>
<dbReference type="Pfam" id="PF12838">
    <property type="entry name" value="Fer4_7"/>
    <property type="match status" value="1"/>
</dbReference>
<dbReference type="GO" id="GO:0046872">
    <property type="term" value="F:metal ion binding"/>
    <property type="evidence" value="ECO:0007669"/>
    <property type="project" value="UniProtKB-KW"/>
</dbReference>
<accession>A0A397Q7G3</accession>
<sequence>MNSKERKTPDMSDNLKGRRLLVCNCEKTMDLDGGKLSEALGLSDSLNVNTQLCRRQLDNYRAAVQSGEPVMVACTQEAPLFGEVAEEMGAAEPAYVNIREQAGWSEAGASALPKMAALITEAAYQPNPTGLTTLKSEGVCLVYGAGQQALDVARQLSSRLSVTLVLKDASDAIPPAQVDVPIYRGTIAGTTGTLGGFEVTFNGHAPMKPSSRDEFAFEAPQDNVRSECDLILDVSGDTPLFTPGQRRDGYFRADPNQPGAVARAMFEITDMVGEFEKPIYVSYNADICAHSRSGKVGCTNCLDVCPTGAITPDGDHVSIDPAICGGCGQCNAVCPTGAASYAYPHREDLIGRAQTLLKAYASAGGRDPVVLVHDATDGRELVSAMSRFGRGLPANVLPFALHSVAMLGHDLICAMVASGAGRVVVLASPKQAEELEALHAQAELAQTFMRELGYGEDARVEVLVEADPDAVESTLHDTPAPTPVTAQPFLPIGSKRDIARLAISKLREGAGSDAELIALPESAPYGRVNVDTDACTLCLACVSACPASALLDGEDTLQLRFIEQNCVQCGICKSTCPESAITLEPRYNFRQEAANPIVLNEDEPFACVRCGKPFGSKKAIDGIIAKLEGKHWMFESNKQTELLKMCDNCRIVAMAESSNDPFKMGEVPRTRTTEDYIMERDDSDKD</sequence>
<dbReference type="PANTHER" id="PTHR43687">
    <property type="entry name" value="ADENYLYLSULFATE REDUCTASE, BETA SUBUNIT"/>
    <property type="match status" value="1"/>
</dbReference>
<feature type="domain" description="4Fe-4S ferredoxin-type" evidence="6">
    <location>
        <begin position="315"/>
        <end position="344"/>
    </location>
</feature>
<dbReference type="Gene3D" id="3.30.70.20">
    <property type="match status" value="2"/>
</dbReference>
<proteinExistence type="predicted"/>
<keyword evidence="1" id="KW-0004">4Fe-4S</keyword>
<feature type="domain" description="4Fe-4S ferredoxin-type" evidence="6">
    <location>
        <begin position="557"/>
        <end position="586"/>
    </location>
</feature>
<dbReference type="PROSITE" id="PS51379">
    <property type="entry name" value="4FE4S_FER_2"/>
    <property type="match status" value="3"/>
</dbReference>
<organism evidence="7 8">
    <name type="scientific">Dichotomicrobium thermohalophilum</name>
    <dbReference type="NCBI Taxonomy" id="933063"/>
    <lineage>
        <taxon>Bacteria</taxon>
        <taxon>Pseudomonadati</taxon>
        <taxon>Pseudomonadota</taxon>
        <taxon>Alphaproteobacteria</taxon>
        <taxon>Hyphomicrobiales</taxon>
        <taxon>Hyphomicrobiaceae</taxon>
        <taxon>Dichotomicrobium</taxon>
    </lineage>
</organism>
<dbReference type="EMBL" id="QXDF01000001">
    <property type="protein sequence ID" value="RIA56923.1"/>
    <property type="molecule type" value="Genomic_DNA"/>
</dbReference>
<dbReference type="AlphaFoldDB" id="A0A397Q7G3"/>
<dbReference type="PANTHER" id="PTHR43687:SF4">
    <property type="entry name" value="BLR5484 PROTEIN"/>
    <property type="match status" value="1"/>
</dbReference>
<dbReference type="SUPFAM" id="SSF54862">
    <property type="entry name" value="4Fe-4S ferredoxins"/>
    <property type="match status" value="1"/>
</dbReference>
<feature type="compositionally biased region" description="Basic and acidic residues" evidence="5">
    <location>
        <begin position="666"/>
        <end position="686"/>
    </location>
</feature>
<keyword evidence="8" id="KW-1185">Reference proteome</keyword>
<keyword evidence="3" id="KW-0408">Iron</keyword>
<dbReference type="GO" id="GO:0051539">
    <property type="term" value="F:4 iron, 4 sulfur cluster binding"/>
    <property type="evidence" value="ECO:0007669"/>
    <property type="project" value="UniProtKB-KW"/>
</dbReference>
<reference evidence="7 8" key="1">
    <citation type="submission" date="2018-08" db="EMBL/GenBank/DDBJ databases">
        <title>Genomic Encyclopedia of Archaeal and Bacterial Type Strains, Phase II (KMG-II): from individual species to whole genera.</title>
        <authorList>
            <person name="Goeker M."/>
        </authorList>
    </citation>
    <scope>NUCLEOTIDE SEQUENCE [LARGE SCALE GENOMIC DNA]</scope>
    <source>
        <strain evidence="7 8">DSM 5002</strain>
    </source>
</reference>
<gene>
    <name evidence="7" type="ORF">BXY53_2037</name>
</gene>
<protein>
    <submittedName>
        <fullName evidence="7">4Fe-4S dicluster protein</fullName>
    </submittedName>
</protein>
<comment type="caution">
    <text evidence="7">The sequence shown here is derived from an EMBL/GenBank/DDBJ whole genome shotgun (WGS) entry which is preliminary data.</text>
</comment>
<dbReference type="Pfam" id="PF13187">
    <property type="entry name" value="Fer4_9"/>
    <property type="match status" value="1"/>
</dbReference>
<dbReference type="InterPro" id="IPR017900">
    <property type="entry name" value="4Fe4S_Fe_S_CS"/>
</dbReference>
<feature type="domain" description="4Fe-4S ferredoxin-type" evidence="6">
    <location>
        <begin position="526"/>
        <end position="555"/>
    </location>
</feature>
<dbReference type="InterPro" id="IPR050572">
    <property type="entry name" value="Fe-S_Ferredoxin"/>
</dbReference>
<keyword evidence="2" id="KW-0479">Metal-binding</keyword>
<evidence type="ECO:0000256" key="2">
    <source>
        <dbReference type="ARBA" id="ARBA00022723"/>
    </source>
</evidence>
<name>A0A397Q7G3_9HYPH</name>
<feature type="region of interest" description="Disordered" evidence="5">
    <location>
        <begin position="662"/>
        <end position="686"/>
    </location>
</feature>
<evidence type="ECO:0000256" key="4">
    <source>
        <dbReference type="ARBA" id="ARBA00023014"/>
    </source>
</evidence>
<evidence type="ECO:0000259" key="6">
    <source>
        <dbReference type="PROSITE" id="PS51379"/>
    </source>
</evidence>
<dbReference type="InterPro" id="IPR017896">
    <property type="entry name" value="4Fe4S_Fe-S-bd"/>
</dbReference>
<keyword evidence="4" id="KW-0411">Iron-sulfur</keyword>
<evidence type="ECO:0000313" key="7">
    <source>
        <dbReference type="EMBL" id="RIA56923.1"/>
    </source>
</evidence>
<evidence type="ECO:0000313" key="8">
    <source>
        <dbReference type="Proteomes" id="UP000266273"/>
    </source>
</evidence>
<dbReference type="Proteomes" id="UP000266273">
    <property type="component" value="Unassembled WGS sequence"/>
</dbReference>
<evidence type="ECO:0000256" key="5">
    <source>
        <dbReference type="SAM" id="MobiDB-lite"/>
    </source>
</evidence>